<keyword evidence="2" id="KW-1185">Reference proteome</keyword>
<dbReference type="EMBL" id="NXDM01000006">
    <property type="protein sequence ID" value="PCK81515.1"/>
    <property type="molecule type" value="Genomic_DNA"/>
</dbReference>
<feature type="non-terminal residue" evidence="1">
    <location>
        <position position="1"/>
    </location>
</feature>
<evidence type="ECO:0000313" key="2">
    <source>
        <dbReference type="Proteomes" id="UP000218807"/>
    </source>
</evidence>
<reference evidence="1 2" key="1">
    <citation type="submission" date="2017-09" db="EMBL/GenBank/DDBJ databases">
        <title>Comparative genomics of rhizobia isolated from Phaseolus vulgaris in China.</title>
        <authorList>
            <person name="Tong W."/>
        </authorList>
    </citation>
    <scope>NUCLEOTIDE SEQUENCE [LARGE SCALE GENOMIC DNA]</scope>
    <source>
        <strain evidence="1 2">L101</strain>
    </source>
</reference>
<evidence type="ECO:0000313" key="1">
    <source>
        <dbReference type="EMBL" id="PCK81515.1"/>
    </source>
</evidence>
<proteinExistence type="predicted"/>
<sequence>YSKHEPVQLSLDDALVARLLKGRAGRPFDVLPAVEVQSQEACRRVEEHCEKITTGRKVHKKYYQDESN</sequence>
<dbReference type="Proteomes" id="UP000218807">
    <property type="component" value="Unassembled WGS sequence"/>
</dbReference>
<organism evidence="1 2">
    <name type="scientific">Rhizobium sophoriradicis</name>
    <dbReference type="NCBI Taxonomy" id="1535245"/>
    <lineage>
        <taxon>Bacteria</taxon>
        <taxon>Pseudomonadati</taxon>
        <taxon>Pseudomonadota</taxon>
        <taxon>Alphaproteobacteria</taxon>
        <taxon>Hyphomicrobiales</taxon>
        <taxon>Rhizobiaceae</taxon>
        <taxon>Rhizobium/Agrobacterium group</taxon>
        <taxon>Rhizobium</taxon>
    </lineage>
</organism>
<comment type="caution">
    <text evidence="1">The sequence shown here is derived from an EMBL/GenBank/DDBJ whole genome shotgun (WGS) entry which is preliminary data.</text>
</comment>
<gene>
    <name evidence="1" type="ORF">CPT34_08285</name>
</gene>
<accession>A0A2A5KX28</accession>
<dbReference type="AlphaFoldDB" id="A0A2A5KX28"/>
<protein>
    <submittedName>
        <fullName evidence="1">Uncharacterized protein</fullName>
    </submittedName>
</protein>
<name>A0A2A5KX28_9HYPH</name>
<dbReference type="RefSeq" id="WP_210421825.1">
    <property type="nucleotide sequence ID" value="NZ_NXDM01000006.1"/>
</dbReference>